<sequence>MDRTADATRAHVVEDQGAVFDFLADPATHGLAEAPVRIDTHGAAVFLAGADAWKVKRAVRFPYMDFSTLEKRRVACAREVEINGPGAPGIYLGAVPVVRRDGRLRLGGDGEVVEWAVHMRRFDETATLDLVADRGELGAATIVALVHAIHAAHERAPLGDGLAAADSLVHYVAQNRVAFAENADVFPPGRAHALSERMAAELRHLRDLLVGRGRAGRVRRCHGDLHLANVALIDGRPTLFDAIEFDDGIATCDVLYDFAYLVMDLIERGLPDLAALAVSRYLAAAPDVDLDGVAAMPIFLALRATIRAKVIAAGLPNLAEAARPAAATAALRYFAVAERVLEPVPPQLVAIGGLSGSGKSTVAAALASHVGRAPGAVHLRSDVIRKRLAGVAETDRLPVEHYADPASHAAVFATLNGSAARLLAAGSSVIVDAVHGRPQDRAEVEAVAAAAGVPFTGLFLDAPLDVRLARVDARRADASDAGAAVVLRQAGYELHDVDWMRIDAAAALDVCVADALAVLQPGDHGRPT</sequence>
<organism evidence="1 2">
    <name type="scientific">Oharaeibacter diazotrophicus</name>
    <dbReference type="NCBI Taxonomy" id="1920512"/>
    <lineage>
        <taxon>Bacteria</taxon>
        <taxon>Pseudomonadati</taxon>
        <taxon>Pseudomonadota</taxon>
        <taxon>Alphaproteobacteria</taxon>
        <taxon>Hyphomicrobiales</taxon>
        <taxon>Pleomorphomonadaceae</taxon>
        <taxon>Oharaeibacter</taxon>
    </lineage>
</organism>
<dbReference type="AlphaFoldDB" id="A0A4R6RL35"/>
<dbReference type="PANTHER" id="PTHR43883">
    <property type="entry name" value="SLR0207 PROTEIN"/>
    <property type="match status" value="1"/>
</dbReference>
<dbReference type="RefSeq" id="WP_126537263.1">
    <property type="nucleotide sequence ID" value="NZ_BSPM01000008.1"/>
</dbReference>
<dbReference type="InterPro" id="IPR027417">
    <property type="entry name" value="P-loop_NTPase"/>
</dbReference>
<dbReference type="EMBL" id="SNXY01000006">
    <property type="protein sequence ID" value="TDP86416.1"/>
    <property type="molecule type" value="Genomic_DNA"/>
</dbReference>
<keyword evidence="2" id="KW-1185">Reference proteome</keyword>
<proteinExistence type="predicted"/>
<dbReference type="InterPro" id="IPR052732">
    <property type="entry name" value="Cell-binding_unc_protein"/>
</dbReference>
<dbReference type="Pfam" id="PF13671">
    <property type="entry name" value="AAA_33"/>
    <property type="match status" value="1"/>
</dbReference>
<protein>
    <submittedName>
        <fullName evidence="1">Uncharacterized protein</fullName>
    </submittedName>
</protein>
<dbReference type="SUPFAM" id="SSF56112">
    <property type="entry name" value="Protein kinase-like (PK-like)"/>
    <property type="match status" value="1"/>
</dbReference>
<evidence type="ECO:0000313" key="2">
    <source>
        <dbReference type="Proteomes" id="UP000294547"/>
    </source>
</evidence>
<reference evidence="1 2" key="1">
    <citation type="submission" date="2019-03" db="EMBL/GenBank/DDBJ databases">
        <title>Genomic Encyclopedia of Type Strains, Phase IV (KMG-IV): sequencing the most valuable type-strain genomes for metagenomic binning, comparative biology and taxonomic classification.</title>
        <authorList>
            <person name="Goeker M."/>
        </authorList>
    </citation>
    <scope>NUCLEOTIDE SEQUENCE [LARGE SCALE GENOMIC DNA]</scope>
    <source>
        <strain evidence="1 2">DSM 102969</strain>
    </source>
</reference>
<comment type="caution">
    <text evidence="1">The sequence shown here is derived from an EMBL/GenBank/DDBJ whole genome shotgun (WGS) entry which is preliminary data.</text>
</comment>
<dbReference type="Gene3D" id="3.40.50.300">
    <property type="entry name" value="P-loop containing nucleotide triphosphate hydrolases"/>
    <property type="match status" value="1"/>
</dbReference>
<dbReference type="PANTHER" id="PTHR43883:SF1">
    <property type="entry name" value="GLUCONOKINASE"/>
    <property type="match status" value="1"/>
</dbReference>
<dbReference type="SUPFAM" id="SSF52540">
    <property type="entry name" value="P-loop containing nucleoside triphosphate hydrolases"/>
    <property type="match status" value="1"/>
</dbReference>
<gene>
    <name evidence="1" type="ORF">EDD54_0287</name>
</gene>
<dbReference type="OrthoDB" id="9810277at2"/>
<dbReference type="InterPro" id="IPR011009">
    <property type="entry name" value="Kinase-like_dom_sf"/>
</dbReference>
<dbReference type="Proteomes" id="UP000294547">
    <property type="component" value="Unassembled WGS sequence"/>
</dbReference>
<name>A0A4R6RL35_9HYPH</name>
<evidence type="ECO:0000313" key="1">
    <source>
        <dbReference type="EMBL" id="TDP86416.1"/>
    </source>
</evidence>
<accession>A0A4R6RL35</accession>